<gene>
    <name evidence="9" type="ORF">GSF12_01595</name>
</gene>
<feature type="transmembrane region" description="Helical" evidence="8">
    <location>
        <begin position="983"/>
        <end position="1002"/>
    </location>
</feature>
<evidence type="ECO:0000256" key="4">
    <source>
        <dbReference type="ARBA" id="ARBA00022475"/>
    </source>
</evidence>
<dbReference type="NCBIfam" id="TIGR00914">
    <property type="entry name" value="2A0601"/>
    <property type="match status" value="1"/>
</dbReference>
<evidence type="ECO:0000256" key="3">
    <source>
        <dbReference type="ARBA" id="ARBA00022448"/>
    </source>
</evidence>
<feature type="transmembrane region" description="Helical" evidence="8">
    <location>
        <begin position="464"/>
        <end position="481"/>
    </location>
</feature>
<protein>
    <submittedName>
        <fullName evidence="9">CusA/CzcA family heavy metal efflux RND transporter</fullName>
    </submittedName>
</protein>
<dbReference type="PANTHER" id="PTHR32063">
    <property type="match status" value="1"/>
</dbReference>
<dbReference type="PRINTS" id="PR00702">
    <property type="entry name" value="ACRIFLAVINRP"/>
</dbReference>
<dbReference type="Gene3D" id="3.30.70.1320">
    <property type="entry name" value="Multidrug efflux transporter AcrB pore domain like"/>
    <property type="match status" value="1"/>
</dbReference>
<evidence type="ECO:0000256" key="1">
    <source>
        <dbReference type="ARBA" id="ARBA00004651"/>
    </source>
</evidence>
<name>A0A6P1K9N3_FAUOS</name>
<evidence type="ECO:0000256" key="5">
    <source>
        <dbReference type="ARBA" id="ARBA00022692"/>
    </source>
</evidence>
<feature type="transmembrane region" description="Helical" evidence="8">
    <location>
        <begin position="546"/>
        <end position="566"/>
    </location>
</feature>
<dbReference type="AlphaFoldDB" id="A0A6P1K9N3"/>
<comment type="similarity">
    <text evidence="2">Belongs to the resistance-nodulation-cell division (RND) (TC 2.A.6) family.</text>
</comment>
<dbReference type="GO" id="GO:0005886">
    <property type="term" value="C:plasma membrane"/>
    <property type="evidence" value="ECO:0007669"/>
    <property type="project" value="UniProtKB-SubCell"/>
</dbReference>
<proteinExistence type="inferred from homology"/>
<evidence type="ECO:0000256" key="6">
    <source>
        <dbReference type="ARBA" id="ARBA00022989"/>
    </source>
</evidence>
<sequence length="1046" mass="114468">MDINSDLPKPEGLFERIIQFSIQNAIWVLLFACTWIAVGIYSYQKLPIDAVPDITNTQVQINTQAKGFTALEVEQRITYPIENAMAGIPDLELTRSISRYGLSQVTIVFKDGTDIYWARQQINQRIQEAQSELPAQIAPTMSPVSTGLGEIYQWVLKADPNAKKPDGTAYTPMDLREIQDWIVRPQLQRVKGVAEVNSIGGFEKTYVVSPDLNRMQQLNISLEQLQQALAQNNENRGAGYIEDNGQQLTVRVPGAFNGLSDIENTMLGSPNGSPIRVGDIAQVSIGHDLRTGGATYNGKETVLGVAMMAMGGNSRTVSKAVDAKLQDIQNSLPKGVVIETVYDRTTLVEKAIKTVQKNLVEGAILVIIILFLFLGNIRAALITACVIPLSMLFTLTGMAQKNISANLMSLGALDFGIIVDGAVVIVENCIRRLAHTQQLLKRPLTQSERFKEVFLAARQARRPLIFGQLIILVVYLPIFALSGVEAKMFHPMALAVVLALVAAIILSITFVPAAVALWVKGDIQEKESRWMLWLKAKYQQTLDISYQYKAVVLIFALCVLVITGFISTKLGSEFAPQLSEGDFAVQQLRSPSTGLEESLRIQKNTEKLLLKSFPEIKAVFARTGTAEVATDVMPPNISDGYIMLKPRSEWPNPKESLDELRGRMVTYLATIPGNNSEFSQPIELRFNELISGVRSDVGVKIFGDDMNVLNTEATKISKIIQQISGSSAVKVEQTSGLPLLNVEVNKTLAAQYGLSVRSIQDLVATSIGGQSVGEILEGDRRFDFVIRLGEQDRSVASVSQLPIQLPNGGSILLSDVAQVSTIEGINQVSRENGKRRVVVTTNVEGRDLGSFVSDVQTQLKAYTLPSGYWIEYGGQFENLASAKARMQIVIPLALITIFILLMAVFHNVKESLLVFTGVPFALTGGVLFLWLRDIPLSMSAGIGFIALSGVAVLNGLVMLTFIKELRDKYPVHKAVWQGAILRLRPVLMTACVASLGFVPMALATGTGAEVQRPLATVVIGGIISSTLLTLVLLPVLYRWINEKKVS</sequence>
<evidence type="ECO:0000256" key="7">
    <source>
        <dbReference type="ARBA" id="ARBA00023136"/>
    </source>
</evidence>
<feature type="transmembrane region" description="Helical" evidence="8">
    <location>
        <begin position="1014"/>
        <end position="1037"/>
    </location>
</feature>
<dbReference type="GO" id="GO:0042910">
    <property type="term" value="F:xenobiotic transmembrane transporter activity"/>
    <property type="evidence" value="ECO:0007669"/>
    <property type="project" value="TreeGrafter"/>
</dbReference>
<dbReference type="SUPFAM" id="SSF82714">
    <property type="entry name" value="Multidrug efflux transporter AcrB TolC docking domain, DN and DC subdomains"/>
    <property type="match status" value="2"/>
</dbReference>
<dbReference type="InterPro" id="IPR004763">
    <property type="entry name" value="CusA-like"/>
</dbReference>
<dbReference type="SUPFAM" id="SSF82866">
    <property type="entry name" value="Multidrug efflux transporter AcrB transmembrane domain"/>
    <property type="match status" value="2"/>
</dbReference>
<keyword evidence="3" id="KW-0813">Transport</keyword>
<keyword evidence="5 8" id="KW-0812">Transmembrane</keyword>
<dbReference type="GO" id="GO:0008324">
    <property type="term" value="F:monoatomic cation transmembrane transporter activity"/>
    <property type="evidence" value="ECO:0007669"/>
    <property type="project" value="InterPro"/>
</dbReference>
<dbReference type="InterPro" id="IPR027463">
    <property type="entry name" value="AcrB_DN_DC_subdom"/>
</dbReference>
<dbReference type="InterPro" id="IPR001036">
    <property type="entry name" value="Acrflvin-R"/>
</dbReference>
<keyword evidence="7 8" id="KW-0472">Membrane</keyword>
<evidence type="ECO:0000256" key="8">
    <source>
        <dbReference type="SAM" id="Phobius"/>
    </source>
</evidence>
<reference evidence="9" key="1">
    <citation type="journal article" date="2020" name="Microbiol. Resour. Announc.">
        <title>Complete Genome Sequence of Moraxella osloensis Strain YV1, Isolated from an Australian Wastewater Treatment Plant.</title>
        <authorList>
            <person name="Batinovic S."/>
            <person name="Rice D.T.F."/>
            <person name="Seviour R.J."/>
            <person name="Petrovski S."/>
        </authorList>
    </citation>
    <scope>NUCLEOTIDE SEQUENCE</scope>
    <source>
        <strain evidence="9">YV1</strain>
    </source>
</reference>
<evidence type="ECO:0000313" key="9">
    <source>
        <dbReference type="EMBL" id="QHG08709.1"/>
    </source>
</evidence>
<dbReference type="SUPFAM" id="SSF82693">
    <property type="entry name" value="Multidrug efflux transporter AcrB pore domain, PN1, PN2, PC1 and PC2 subdomains"/>
    <property type="match status" value="3"/>
</dbReference>
<dbReference type="Gene3D" id="3.30.70.1430">
    <property type="entry name" value="Multidrug efflux transporter AcrB pore domain"/>
    <property type="match status" value="2"/>
</dbReference>
<comment type="subcellular location">
    <subcellularLocation>
        <location evidence="1">Cell membrane</location>
        <topology evidence="1">Multi-pass membrane protein</topology>
    </subcellularLocation>
</comment>
<dbReference type="Pfam" id="PF00873">
    <property type="entry name" value="ACR_tran"/>
    <property type="match status" value="1"/>
</dbReference>
<dbReference type="PANTHER" id="PTHR32063:SF24">
    <property type="entry name" value="CATION EFFLUX SYSTEM (ACRB_ACRD_ACRF FAMILY)"/>
    <property type="match status" value="1"/>
</dbReference>
<keyword evidence="6 8" id="KW-1133">Transmembrane helix</keyword>
<feature type="transmembrane region" description="Helical" evidence="8">
    <location>
        <begin position="912"/>
        <end position="931"/>
    </location>
</feature>
<feature type="transmembrane region" description="Helical" evidence="8">
    <location>
        <begin position="937"/>
        <end position="962"/>
    </location>
</feature>
<dbReference type="Gene3D" id="3.30.2090.10">
    <property type="entry name" value="Multidrug efflux transporter AcrB TolC docking domain, DN and DC subdomains"/>
    <property type="match status" value="2"/>
</dbReference>
<feature type="transmembrane region" description="Helical" evidence="8">
    <location>
        <begin position="888"/>
        <end position="905"/>
    </location>
</feature>
<accession>A0A6P1K9N3</accession>
<feature type="transmembrane region" description="Helical" evidence="8">
    <location>
        <begin position="493"/>
        <end position="519"/>
    </location>
</feature>
<keyword evidence="4" id="KW-1003">Cell membrane</keyword>
<dbReference type="Gene3D" id="1.20.1640.10">
    <property type="entry name" value="Multidrug efflux transporter AcrB transmembrane domain"/>
    <property type="match status" value="2"/>
</dbReference>
<dbReference type="Gene3D" id="3.30.70.1440">
    <property type="entry name" value="Multidrug efflux transporter AcrB pore domain"/>
    <property type="match status" value="1"/>
</dbReference>
<feature type="transmembrane region" description="Helical" evidence="8">
    <location>
        <begin position="20"/>
        <end position="41"/>
    </location>
</feature>
<feature type="transmembrane region" description="Helical" evidence="8">
    <location>
        <begin position="358"/>
        <end position="374"/>
    </location>
</feature>
<evidence type="ECO:0000256" key="2">
    <source>
        <dbReference type="ARBA" id="ARBA00010942"/>
    </source>
</evidence>
<organism evidence="9">
    <name type="scientific">Faucicola osloensis</name>
    <name type="common">Moraxella osloensis</name>
    <dbReference type="NCBI Taxonomy" id="34062"/>
    <lineage>
        <taxon>Bacteria</taxon>
        <taxon>Pseudomonadati</taxon>
        <taxon>Pseudomonadota</taxon>
        <taxon>Gammaproteobacteria</taxon>
        <taxon>Moraxellales</taxon>
        <taxon>Moraxellaceae</taxon>
        <taxon>Faucicola</taxon>
    </lineage>
</organism>
<dbReference type="EMBL" id="CP047226">
    <property type="protein sequence ID" value="QHG08709.1"/>
    <property type="molecule type" value="Genomic_DNA"/>
</dbReference>